<reference evidence="2 3" key="1">
    <citation type="submission" date="2020-02" db="EMBL/GenBank/DDBJ databases">
        <title>Complete genome sequence of Flavobacteriaceae bacterium.</title>
        <authorList>
            <person name="Kim S.-J."/>
            <person name="Kim Y.-S."/>
            <person name="Kim K.-H."/>
        </authorList>
    </citation>
    <scope>NUCLEOTIDE SEQUENCE [LARGE SCALE GENOMIC DNA]</scope>
    <source>
        <strain evidence="2 3">RR4-40</strain>
    </source>
</reference>
<accession>A0A6G6GIS2</accession>
<feature type="signal peptide" evidence="1">
    <location>
        <begin position="1"/>
        <end position="24"/>
    </location>
</feature>
<evidence type="ECO:0000313" key="3">
    <source>
        <dbReference type="Proteomes" id="UP000505306"/>
    </source>
</evidence>
<feature type="chain" id="PRO_5026229077" description="Lipoprotein" evidence="1">
    <location>
        <begin position="25"/>
        <end position="189"/>
    </location>
</feature>
<sequence>MRLLKFTTLIAISLLTLVSCGNQSGGKLDSAKDFVAIEKEIKSEFGSDAYYTELTITYNQSIGSIVGTTVTEDPESMKMGQWSLVQDTWTKKSEVFLEVPEGSKAAEFMFQLDEKINLETLGGLVSTSIETLKAEKDLENPKLHMAFIKFPKNGDVPKTEYVVMLKPEHGGTTFTFSYTLDGTLINMDY</sequence>
<keyword evidence="3" id="KW-1185">Reference proteome</keyword>
<evidence type="ECO:0008006" key="4">
    <source>
        <dbReference type="Google" id="ProtNLM"/>
    </source>
</evidence>
<dbReference type="AlphaFoldDB" id="A0A6G6GIS2"/>
<evidence type="ECO:0000256" key="1">
    <source>
        <dbReference type="SAM" id="SignalP"/>
    </source>
</evidence>
<dbReference type="KEGG" id="mgel:G5B37_02190"/>
<dbReference type="PROSITE" id="PS51257">
    <property type="entry name" value="PROKAR_LIPOPROTEIN"/>
    <property type="match status" value="1"/>
</dbReference>
<gene>
    <name evidence="2" type="ORF">G5B37_02190</name>
</gene>
<name>A0A6G6GIS2_9FLAO</name>
<proteinExistence type="predicted"/>
<evidence type="ECO:0000313" key="2">
    <source>
        <dbReference type="EMBL" id="QIE58414.1"/>
    </source>
</evidence>
<keyword evidence="1" id="KW-0732">Signal</keyword>
<dbReference type="RefSeq" id="WP_164678420.1">
    <property type="nucleotide sequence ID" value="NZ_CP049057.1"/>
</dbReference>
<protein>
    <recommendedName>
        <fullName evidence="4">Lipoprotein</fullName>
    </recommendedName>
</protein>
<dbReference type="EMBL" id="CP049057">
    <property type="protein sequence ID" value="QIE58414.1"/>
    <property type="molecule type" value="Genomic_DNA"/>
</dbReference>
<organism evidence="2 3">
    <name type="scientific">Rasiella rasia</name>
    <dbReference type="NCBI Taxonomy" id="2744027"/>
    <lineage>
        <taxon>Bacteria</taxon>
        <taxon>Pseudomonadati</taxon>
        <taxon>Bacteroidota</taxon>
        <taxon>Flavobacteriia</taxon>
        <taxon>Flavobacteriales</taxon>
        <taxon>Flavobacteriaceae</taxon>
        <taxon>Rasiella</taxon>
    </lineage>
</organism>
<dbReference type="Proteomes" id="UP000505306">
    <property type="component" value="Chromosome"/>
</dbReference>